<keyword evidence="7" id="KW-1185">Reference proteome</keyword>
<accession>A0ABP0QT55</accession>
<dbReference type="EC" id="2.1.1.37" evidence="1"/>
<sequence length="578" mass="64434">MSDSPSDDIPCDESSDAAVEGMGMFQWVKIFTSKLGLDALRGRLRNTKILCAEACAGACTGTYILKELSEHLGFNTSTSSVSEPDPVKRAWISNNFGSRIDHHFKYVSEQRMGGFCLQHNQDCTCPDEEDLLLAGPPCQPYSRLSSLKRRVDWNPFDDPKGEAFLDTTRYIRHKRPTVAILEEVADVMTPWPSTCQGTFFHKYKCPLDFMLSGEMEASGEKVGLNHIPNYWLTTMILETSHYQVPQTRKRLYMVLARKDVCSEEVVVNLPEIAGKVLSEAMREASRRPTIQEIMAHNRQVLQILERRPTFPAVSQDGKVSKSTKLLVKSFKKNLGVAPYGPVECYSNSEPARSQLNNRERDCVDVHYASLQASGIDPEKAQCNVDVARSIGRRHIGKWGRTSALTRFVKIWDFEPQSFLSGEDLLILQGFQIEKLRLDGMKYSDLAALSGDSWTVPVAGALITTVLAFLLPYKLGKKAPILLSDFLTHNDFPITESEWSFIPSPGEVSTCSDSEPEPHVEPVPLPKVKPFSRTLTSWHTRALSPRFSDHSSDDGIGFGGVSRGFLGGRDASAPSYAKD</sequence>
<dbReference type="Pfam" id="PF00145">
    <property type="entry name" value="DNA_methylase"/>
    <property type="match status" value="1"/>
</dbReference>
<dbReference type="PANTHER" id="PTHR10629">
    <property type="entry name" value="CYTOSINE-SPECIFIC METHYLTRANSFERASE"/>
    <property type="match status" value="1"/>
</dbReference>
<dbReference type="InterPro" id="IPR050390">
    <property type="entry name" value="C5-Methyltransferase"/>
</dbReference>
<evidence type="ECO:0000256" key="2">
    <source>
        <dbReference type="ARBA" id="ARBA00022603"/>
    </source>
</evidence>
<evidence type="ECO:0000256" key="1">
    <source>
        <dbReference type="ARBA" id="ARBA00011975"/>
    </source>
</evidence>
<dbReference type="SUPFAM" id="SSF53335">
    <property type="entry name" value="S-adenosyl-L-methionine-dependent methyltransferases"/>
    <property type="match status" value="1"/>
</dbReference>
<dbReference type="PROSITE" id="PS00094">
    <property type="entry name" value="C5_MTASE_1"/>
    <property type="match status" value="1"/>
</dbReference>
<dbReference type="InterPro" id="IPR001525">
    <property type="entry name" value="C5_MeTfrase"/>
</dbReference>
<evidence type="ECO:0000256" key="5">
    <source>
        <dbReference type="SAM" id="MobiDB-lite"/>
    </source>
</evidence>
<organism evidence="6 7">
    <name type="scientific">Durusdinium trenchii</name>
    <dbReference type="NCBI Taxonomy" id="1381693"/>
    <lineage>
        <taxon>Eukaryota</taxon>
        <taxon>Sar</taxon>
        <taxon>Alveolata</taxon>
        <taxon>Dinophyceae</taxon>
        <taxon>Suessiales</taxon>
        <taxon>Symbiodiniaceae</taxon>
        <taxon>Durusdinium</taxon>
    </lineage>
</organism>
<dbReference type="PANTHER" id="PTHR10629:SF52">
    <property type="entry name" value="DNA (CYTOSINE-5)-METHYLTRANSFERASE 1"/>
    <property type="match status" value="1"/>
</dbReference>
<feature type="region of interest" description="Disordered" evidence="5">
    <location>
        <begin position="504"/>
        <end position="524"/>
    </location>
</feature>
<proteinExistence type="predicted"/>
<evidence type="ECO:0000256" key="3">
    <source>
        <dbReference type="ARBA" id="ARBA00022679"/>
    </source>
</evidence>
<protein>
    <recommendedName>
        <fullName evidence="1">DNA (cytosine-5-)-methyltransferase</fullName>
        <ecNumber evidence="1">2.1.1.37</ecNumber>
    </recommendedName>
</protein>
<evidence type="ECO:0000313" key="7">
    <source>
        <dbReference type="Proteomes" id="UP001642484"/>
    </source>
</evidence>
<comment type="caution">
    <text evidence="6">The sequence shown here is derived from an EMBL/GenBank/DDBJ whole genome shotgun (WGS) entry which is preliminary data.</text>
</comment>
<evidence type="ECO:0000313" key="6">
    <source>
        <dbReference type="EMBL" id="CAK9091288.1"/>
    </source>
</evidence>
<dbReference type="Gene3D" id="3.40.50.150">
    <property type="entry name" value="Vaccinia Virus protein VP39"/>
    <property type="match status" value="1"/>
</dbReference>
<keyword evidence="4" id="KW-0949">S-adenosyl-L-methionine</keyword>
<dbReference type="Proteomes" id="UP001642484">
    <property type="component" value="Unassembled WGS sequence"/>
</dbReference>
<feature type="non-terminal residue" evidence="6">
    <location>
        <position position="1"/>
    </location>
</feature>
<keyword evidence="3" id="KW-0808">Transferase</keyword>
<reference evidence="6 7" key="1">
    <citation type="submission" date="2024-02" db="EMBL/GenBank/DDBJ databases">
        <authorList>
            <person name="Chen Y."/>
            <person name="Shah S."/>
            <person name="Dougan E. K."/>
            <person name="Thang M."/>
            <person name="Chan C."/>
        </authorList>
    </citation>
    <scope>NUCLEOTIDE SEQUENCE [LARGE SCALE GENOMIC DNA]</scope>
</reference>
<keyword evidence="2" id="KW-0489">Methyltransferase</keyword>
<dbReference type="InterPro" id="IPR029063">
    <property type="entry name" value="SAM-dependent_MTases_sf"/>
</dbReference>
<dbReference type="InterPro" id="IPR018117">
    <property type="entry name" value="C5_DNA_meth_AS"/>
</dbReference>
<dbReference type="EMBL" id="CAXAMN010024951">
    <property type="protein sequence ID" value="CAK9091288.1"/>
    <property type="molecule type" value="Genomic_DNA"/>
</dbReference>
<evidence type="ECO:0000256" key="4">
    <source>
        <dbReference type="ARBA" id="ARBA00022691"/>
    </source>
</evidence>
<name>A0ABP0QT55_9DINO</name>
<gene>
    <name evidence="6" type="ORF">CCMP2556_LOCUS43801</name>
</gene>